<keyword evidence="2" id="KW-1185">Reference proteome</keyword>
<dbReference type="OrthoDB" id="4506340at2759"/>
<sequence>MPLTEEDIRTLHDLRESIESKVTRYFISSYLIGPRNAITKVEWVFEKSPTEEEKKRQLKSLSDTIKCRRESETDSALLRGFLQNRHCVQFFVERRREEGAPVDEDCIDVLPLDPSNPARTEYNTKDNNDRKIIEDWFLAEAGWNSPTASQLAEWAGADYERIFQLYHERPLEIHTFPR</sequence>
<evidence type="ECO:0000313" key="1">
    <source>
        <dbReference type="EMBL" id="OOF90951.1"/>
    </source>
</evidence>
<gene>
    <name evidence="1" type="ORF">ASPCADRAFT_134678</name>
</gene>
<organism evidence="1 2">
    <name type="scientific">Aspergillus carbonarius (strain ITEM 5010)</name>
    <dbReference type="NCBI Taxonomy" id="602072"/>
    <lineage>
        <taxon>Eukaryota</taxon>
        <taxon>Fungi</taxon>
        <taxon>Dikarya</taxon>
        <taxon>Ascomycota</taxon>
        <taxon>Pezizomycotina</taxon>
        <taxon>Eurotiomycetes</taxon>
        <taxon>Eurotiomycetidae</taxon>
        <taxon>Eurotiales</taxon>
        <taxon>Aspergillaceae</taxon>
        <taxon>Aspergillus</taxon>
        <taxon>Aspergillus subgen. Circumdati</taxon>
    </lineage>
</organism>
<dbReference type="VEuPathDB" id="FungiDB:ASPCADRAFT_134678"/>
<reference evidence="2" key="1">
    <citation type="journal article" date="2017" name="Genome Biol.">
        <title>Comparative genomics reveals high biological diversity and specific adaptations in the industrially and medically important fungal genus Aspergillus.</title>
        <authorList>
            <person name="de Vries R.P."/>
            <person name="Riley R."/>
            <person name="Wiebenga A."/>
            <person name="Aguilar-Osorio G."/>
            <person name="Amillis S."/>
            <person name="Uchima C.A."/>
            <person name="Anderluh G."/>
            <person name="Asadollahi M."/>
            <person name="Askin M."/>
            <person name="Barry K."/>
            <person name="Battaglia E."/>
            <person name="Bayram O."/>
            <person name="Benocci T."/>
            <person name="Braus-Stromeyer S.A."/>
            <person name="Caldana C."/>
            <person name="Canovas D."/>
            <person name="Cerqueira G.C."/>
            <person name="Chen F."/>
            <person name="Chen W."/>
            <person name="Choi C."/>
            <person name="Clum A."/>
            <person name="Dos Santos R.A."/>
            <person name="Damasio A.R."/>
            <person name="Diallinas G."/>
            <person name="Emri T."/>
            <person name="Fekete E."/>
            <person name="Flipphi M."/>
            <person name="Freyberg S."/>
            <person name="Gallo A."/>
            <person name="Gournas C."/>
            <person name="Habgood R."/>
            <person name="Hainaut M."/>
            <person name="Harispe M.L."/>
            <person name="Henrissat B."/>
            <person name="Hilden K.S."/>
            <person name="Hope R."/>
            <person name="Hossain A."/>
            <person name="Karabika E."/>
            <person name="Karaffa L."/>
            <person name="Karanyi Z."/>
            <person name="Krasevec N."/>
            <person name="Kuo A."/>
            <person name="Kusch H."/>
            <person name="LaButti K."/>
            <person name="Lagendijk E.L."/>
            <person name="Lapidus A."/>
            <person name="Levasseur A."/>
            <person name="Lindquist E."/>
            <person name="Lipzen A."/>
            <person name="Logrieco A.F."/>
            <person name="MacCabe A."/>
            <person name="Maekelae M.R."/>
            <person name="Malavazi I."/>
            <person name="Melin P."/>
            <person name="Meyer V."/>
            <person name="Mielnichuk N."/>
            <person name="Miskei M."/>
            <person name="Molnar A.P."/>
            <person name="Mule G."/>
            <person name="Ngan C.Y."/>
            <person name="Orejas M."/>
            <person name="Orosz E."/>
            <person name="Ouedraogo J.P."/>
            <person name="Overkamp K.M."/>
            <person name="Park H.-S."/>
            <person name="Perrone G."/>
            <person name="Piumi F."/>
            <person name="Punt P.J."/>
            <person name="Ram A.F."/>
            <person name="Ramon A."/>
            <person name="Rauscher S."/>
            <person name="Record E."/>
            <person name="Riano-Pachon D.M."/>
            <person name="Robert V."/>
            <person name="Roehrig J."/>
            <person name="Ruller R."/>
            <person name="Salamov A."/>
            <person name="Salih N.S."/>
            <person name="Samson R.A."/>
            <person name="Sandor E."/>
            <person name="Sanguinetti M."/>
            <person name="Schuetze T."/>
            <person name="Sepcic K."/>
            <person name="Shelest E."/>
            <person name="Sherlock G."/>
            <person name="Sophianopoulou V."/>
            <person name="Squina F.M."/>
            <person name="Sun H."/>
            <person name="Susca A."/>
            <person name="Todd R.B."/>
            <person name="Tsang A."/>
            <person name="Unkles S.E."/>
            <person name="van de Wiele N."/>
            <person name="van Rossen-Uffink D."/>
            <person name="Oliveira J.V."/>
            <person name="Vesth T.C."/>
            <person name="Visser J."/>
            <person name="Yu J.-H."/>
            <person name="Zhou M."/>
            <person name="Andersen M.R."/>
            <person name="Archer D.B."/>
            <person name="Baker S.E."/>
            <person name="Benoit I."/>
            <person name="Brakhage A.A."/>
            <person name="Braus G.H."/>
            <person name="Fischer R."/>
            <person name="Frisvad J.C."/>
            <person name="Goldman G.H."/>
            <person name="Houbraken J."/>
            <person name="Oakley B."/>
            <person name="Pocsi I."/>
            <person name="Scazzocchio C."/>
            <person name="Seiboth B."/>
            <person name="vanKuyk P.A."/>
            <person name="Wortman J."/>
            <person name="Dyer P.S."/>
            <person name="Grigoriev I.V."/>
        </authorList>
    </citation>
    <scope>NUCLEOTIDE SEQUENCE [LARGE SCALE GENOMIC DNA]</scope>
    <source>
        <strain evidence="2">ITEM 5010</strain>
    </source>
</reference>
<protein>
    <submittedName>
        <fullName evidence="1">Uncharacterized protein</fullName>
    </submittedName>
</protein>
<dbReference type="EMBL" id="KV907513">
    <property type="protein sequence ID" value="OOF90951.1"/>
    <property type="molecule type" value="Genomic_DNA"/>
</dbReference>
<proteinExistence type="predicted"/>
<dbReference type="AlphaFoldDB" id="A0A1R3R8Z3"/>
<dbReference type="Proteomes" id="UP000188318">
    <property type="component" value="Unassembled WGS sequence"/>
</dbReference>
<accession>A0A1R3R8Z3</accession>
<evidence type="ECO:0000313" key="2">
    <source>
        <dbReference type="Proteomes" id="UP000188318"/>
    </source>
</evidence>
<name>A0A1R3R8Z3_ASPC5</name>